<dbReference type="AlphaFoldDB" id="A0A177MJQ0"/>
<dbReference type="CDD" id="cd05403">
    <property type="entry name" value="NT_KNTase_like"/>
    <property type="match status" value="1"/>
</dbReference>
<feature type="domain" description="Polymerase nucleotidyl transferase" evidence="1">
    <location>
        <begin position="10"/>
        <end position="84"/>
    </location>
</feature>
<dbReference type="Pfam" id="PF01909">
    <property type="entry name" value="NTP_transf_2"/>
    <property type="match status" value="1"/>
</dbReference>
<dbReference type="SUPFAM" id="SSF81301">
    <property type="entry name" value="Nucleotidyltransferase"/>
    <property type="match status" value="1"/>
</dbReference>
<protein>
    <submittedName>
        <fullName evidence="2">DNA polymerase III subunit beta</fullName>
    </submittedName>
</protein>
<sequence length="102" mass="11495">MRLSQSQAQTIRESVLSNFGEDAHVWLFGSRARDDEKGGDIDLYIEVQAQSAADLINSKLKFLRDLHKRLGDQKIDVVLRKANGSVELPIYQIAKQTGIQLQ</sequence>
<dbReference type="InterPro" id="IPR043519">
    <property type="entry name" value="NT_sf"/>
</dbReference>
<evidence type="ECO:0000313" key="3">
    <source>
        <dbReference type="Proteomes" id="UP000077763"/>
    </source>
</evidence>
<dbReference type="InterPro" id="IPR002934">
    <property type="entry name" value="Polymerase_NTP_transf_dom"/>
</dbReference>
<reference evidence="2 3" key="1">
    <citation type="submission" date="2016-03" db="EMBL/GenBank/DDBJ databases">
        <authorList>
            <person name="Ploux O."/>
        </authorList>
    </citation>
    <scope>NUCLEOTIDE SEQUENCE [LARGE SCALE GENOMIC DNA]</scope>
    <source>
        <strain evidence="2 3">R-45371</strain>
    </source>
</reference>
<proteinExistence type="predicted"/>
<evidence type="ECO:0000259" key="1">
    <source>
        <dbReference type="Pfam" id="PF01909"/>
    </source>
</evidence>
<accession>A0A177MJQ0</accession>
<dbReference type="EMBL" id="LUUH01000038">
    <property type="protein sequence ID" value="OAI06037.1"/>
    <property type="molecule type" value="Genomic_DNA"/>
</dbReference>
<comment type="caution">
    <text evidence="2">The sequence shown here is derived from an EMBL/GenBank/DDBJ whole genome shotgun (WGS) entry which is preliminary data.</text>
</comment>
<dbReference type="RefSeq" id="WP_064036186.1">
    <property type="nucleotide sequence ID" value="NZ_LUUH01000038.1"/>
</dbReference>
<dbReference type="Gene3D" id="3.30.460.10">
    <property type="entry name" value="Beta Polymerase, domain 2"/>
    <property type="match status" value="1"/>
</dbReference>
<name>A0A177MJQ0_METMH</name>
<organism evidence="2 3">
    <name type="scientific">Methylomonas methanica</name>
    <dbReference type="NCBI Taxonomy" id="421"/>
    <lineage>
        <taxon>Bacteria</taxon>
        <taxon>Pseudomonadati</taxon>
        <taxon>Pseudomonadota</taxon>
        <taxon>Gammaproteobacteria</taxon>
        <taxon>Methylococcales</taxon>
        <taxon>Methylococcaceae</taxon>
        <taxon>Methylomonas</taxon>
    </lineage>
</organism>
<dbReference type="Proteomes" id="UP000077763">
    <property type="component" value="Unassembled WGS sequence"/>
</dbReference>
<dbReference type="GO" id="GO:0016779">
    <property type="term" value="F:nucleotidyltransferase activity"/>
    <property type="evidence" value="ECO:0007669"/>
    <property type="project" value="InterPro"/>
</dbReference>
<gene>
    <name evidence="2" type="ORF">A1353_10140</name>
</gene>
<evidence type="ECO:0000313" key="2">
    <source>
        <dbReference type="EMBL" id="OAI06037.1"/>
    </source>
</evidence>